<dbReference type="Proteomes" id="UP000279422">
    <property type="component" value="Unassembled WGS sequence"/>
</dbReference>
<dbReference type="AlphaFoldDB" id="A0A497E144"/>
<name>A0A497E144_UNCAE</name>
<organism evidence="1 2">
    <name type="scientific">Aerophobetes bacterium</name>
    <dbReference type="NCBI Taxonomy" id="2030807"/>
    <lineage>
        <taxon>Bacteria</taxon>
        <taxon>Candidatus Aerophobota</taxon>
    </lineage>
</organism>
<evidence type="ECO:0000313" key="2">
    <source>
        <dbReference type="Proteomes" id="UP000279422"/>
    </source>
</evidence>
<proteinExistence type="predicted"/>
<accession>A0A497E144</accession>
<reference evidence="1 2" key="1">
    <citation type="submission" date="2018-06" db="EMBL/GenBank/DDBJ databases">
        <title>Extensive metabolic versatility and redundancy in microbially diverse, dynamic hydrothermal sediments.</title>
        <authorList>
            <person name="Dombrowski N."/>
            <person name="Teske A."/>
            <person name="Baker B.J."/>
        </authorList>
    </citation>
    <scope>NUCLEOTIDE SEQUENCE [LARGE SCALE GENOMIC DNA]</scope>
    <source>
        <strain evidence="1">B47_G16</strain>
    </source>
</reference>
<dbReference type="EMBL" id="QMPZ01000234">
    <property type="protein sequence ID" value="RLE06708.1"/>
    <property type="molecule type" value="Genomic_DNA"/>
</dbReference>
<protein>
    <submittedName>
        <fullName evidence="1">Uncharacterized protein</fullName>
    </submittedName>
</protein>
<comment type="caution">
    <text evidence="1">The sequence shown here is derived from an EMBL/GenBank/DDBJ whole genome shotgun (WGS) entry which is preliminary data.</text>
</comment>
<evidence type="ECO:0000313" key="1">
    <source>
        <dbReference type="EMBL" id="RLE06708.1"/>
    </source>
</evidence>
<sequence length="66" mass="7681">MDRLIMGSELRGFAKQILALLLARSFNKRYAVRLRLPKGRAFASPSQTRVPLDEIVTFDKLYKKER</sequence>
<gene>
    <name evidence="1" type="ORF">DRJ00_09300</name>
</gene>